<comment type="subcellular location">
    <subcellularLocation>
        <location evidence="1">Membrane</location>
        <topology evidence="1">Multi-pass membrane protein</topology>
    </subcellularLocation>
</comment>
<evidence type="ECO:0000256" key="8">
    <source>
        <dbReference type="ARBA" id="ARBA00022989"/>
    </source>
</evidence>
<feature type="transmembrane region" description="Helical" evidence="11">
    <location>
        <begin position="88"/>
        <end position="107"/>
    </location>
</feature>
<evidence type="ECO:0000256" key="6">
    <source>
        <dbReference type="ARBA" id="ARBA00022771"/>
    </source>
</evidence>
<evidence type="ECO:0000313" key="14">
    <source>
        <dbReference type="Proteomes" id="UP001153555"/>
    </source>
</evidence>
<feature type="transmembrane region" description="Helical" evidence="11">
    <location>
        <begin position="179"/>
        <end position="201"/>
    </location>
</feature>
<protein>
    <submittedName>
        <fullName evidence="13">Cationic amino acid transporter 2- vacuolar</fullName>
    </submittedName>
</protein>
<keyword evidence="8 11" id="KW-1133">Transmembrane helix</keyword>
<dbReference type="EMBL" id="CACSLK010031421">
    <property type="protein sequence ID" value="CAA0839419.1"/>
    <property type="molecule type" value="Genomic_DNA"/>
</dbReference>
<keyword evidence="6 10" id="KW-0863">Zinc-finger</keyword>
<gene>
    <name evidence="13" type="ORF">SHERM_05987</name>
</gene>
<keyword evidence="14" id="KW-1185">Reference proteome</keyword>
<keyword evidence="9 11" id="KW-0472">Membrane</keyword>
<evidence type="ECO:0000256" key="11">
    <source>
        <dbReference type="SAM" id="Phobius"/>
    </source>
</evidence>
<evidence type="ECO:0000256" key="3">
    <source>
        <dbReference type="ARBA" id="ARBA00022448"/>
    </source>
</evidence>
<evidence type="ECO:0000256" key="5">
    <source>
        <dbReference type="ARBA" id="ARBA00022723"/>
    </source>
</evidence>
<dbReference type="InterPro" id="IPR010666">
    <property type="entry name" value="Znf_GRF"/>
</dbReference>
<keyword evidence="4 11" id="KW-0812">Transmembrane</keyword>
<evidence type="ECO:0000256" key="4">
    <source>
        <dbReference type="ARBA" id="ARBA00022692"/>
    </source>
</evidence>
<feature type="transmembrane region" description="Helical" evidence="11">
    <location>
        <begin position="593"/>
        <end position="611"/>
    </location>
</feature>
<feature type="domain" description="GRF-type" evidence="12">
    <location>
        <begin position="679"/>
        <end position="721"/>
    </location>
</feature>
<feature type="transmembrane region" description="Helical" evidence="11">
    <location>
        <begin position="528"/>
        <end position="551"/>
    </location>
</feature>
<feature type="transmembrane region" description="Helical" evidence="11">
    <location>
        <begin position="563"/>
        <end position="587"/>
    </location>
</feature>
<dbReference type="Pfam" id="PF13906">
    <property type="entry name" value="AA_permease_C"/>
    <property type="match status" value="1"/>
</dbReference>
<dbReference type="Pfam" id="PF13520">
    <property type="entry name" value="AA_permease_2"/>
    <property type="match status" value="1"/>
</dbReference>
<feature type="transmembrane region" description="Helical" evidence="11">
    <location>
        <begin position="59"/>
        <end position="76"/>
    </location>
</feature>
<keyword evidence="5" id="KW-0479">Metal-binding</keyword>
<evidence type="ECO:0000313" key="13">
    <source>
        <dbReference type="EMBL" id="CAA0839419.1"/>
    </source>
</evidence>
<dbReference type="AlphaFoldDB" id="A0A9N7NWJ3"/>
<dbReference type="PROSITE" id="PS51999">
    <property type="entry name" value="ZF_GRF"/>
    <property type="match status" value="1"/>
</dbReference>
<evidence type="ECO:0000256" key="9">
    <source>
        <dbReference type="ARBA" id="ARBA00023136"/>
    </source>
</evidence>
<name>A0A9N7NWJ3_STRHE</name>
<feature type="transmembrane region" description="Helical" evidence="11">
    <location>
        <begin position="501"/>
        <end position="522"/>
    </location>
</feature>
<feature type="transmembrane region" description="Helical" evidence="11">
    <location>
        <begin position="383"/>
        <end position="401"/>
    </location>
</feature>
<dbReference type="GO" id="GO:0016020">
    <property type="term" value="C:membrane"/>
    <property type="evidence" value="ECO:0007669"/>
    <property type="project" value="UniProtKB-SubCell"/>
</dbReference>
<feature type="transmembrane region" description="Helical" evidence="11">
    <location>
        <begin position="753"/>
        <end position="768"/>
    </location>
</feature>
<dbReference type="GO" id="GO:0015171">
    <property type="term" value="F:amino acid transmembrane transporter activity"/>
    <property type="evidence" value="ECO:0007669"/>
    <property type="project" value="TreeGrafter"/>
</dbReference>
<evidence type="ECO:0000256" key="7">
    <source>
        <dbReference type="ARBA" id="ARBA00022833"/>
    </source>
</evidence>
<evidence type="ECO:0000256" key="10">
    <source>
        <dbReference type="PROSITE-ProRule" id="PRU01343"/>
    </source>
</evidence>
<feature type="transmembrane region" description="Helical" evidence="11">
    <location>
        <begin position="289"/>
        <end position="313"/>
    </location>
</feature>
<feature type="transmembrane region" description="Helical" evidence="11">
    <location>
        <begin position="245"/>
        <end position="268"/>
    </location>
</feature>
<keyword evidence="3" id="KW-0813">Transport</keyword>
<comment type="similarity">
    <text evidence="2">Belongs to the amino acid-polyamine-organocation (APC) superfamily. Cationic amino acid transporter (CAT) (TC 2.A.3.3) family.</text>
</comment>
<accession>A0A9N7NWJ3</accession>
<feature type="transmembrane region" description="Helical" evidence="11">
    <location>
        <begin position="119"/>
        <end position="140"/>
    </location>
</feature>
<dbReference type="OrthoDB" id="3900342at2759"/>
<evidence type="ECO:0000259" key="12">
    <source>
        <dbReference type="PROSITE" id="PS51999"/>
    </source>
</evidence>
<dbReference type="PANTHER" id="PTHR43243">
    <property type="entry name" value="INNER MEMBRANE TRANSPORTER YGJI-RELATED"/>
    <property type="match status" value="1"/>
</dbReference>
<dbReference type="GO" id="GO:0008270">
    <property type="term" value="F:zinc ion binding"/>
    <property type="evidence" value="ECO:0007669"/>
    <property type="project" value="UniProtKB-KW"/>
</dbReference>
<organism evidence="13 14">
    <name type="scientific">Striga hermonthica</name>
    <name type="common">Purple witchweed</name>
    <name type="synonym">Buchnera hermonthica</name>
    <dbReference type="NCBI Taxonomy" id="68872"/>
    <lineage>
        <taxon>Eukaryota</taxon>
        <taxon>Viridiplantae</taxon>
        <taxon>Streptophyta</taxon>
        <taxon>Embryophyta</taxon>
        <taxon>Tracheophyta</taxon>
        <taxon>Spermatophyta</taxon>
        <taxon>Magnoliopsida</taxon>
        <taxon>eudicotyledons</taxon>
        <taxon>Gunneridae</taxon>
        <taxon>Pentapetalae</taxon>
        <taxon>asterids</taxon>
        <taxon>lamiids</taxon>
        <taxon>Lamiales</taxon>
        <taxon>Orobanchaceae</taxon>
        <taxon>Buchnereae</taxon>
        <taxon>Striga</taxon>
    </lineage>
</organism>
<dbReference type="Pfam" id="PF06839">
    <property type="entry name" value="Zn_ribbon_GRF"/>
    <property type="match status" value="1"/>
</dbReference>
<comment type="caution">
    <text evidence="13">The sequence shown here is derived from an EMBL/GenBank/DDBJ whole genome shotgun (WGS) entry which is preliminary data.</text>
</comment>
<feature type="transmembrane region" description="Helical" evidence="11">
    <location>
        <begin position="208"/>
        <end position="233"/>
    </location>
</feature>
<proteinExistence type="inferred from homology"/>
<dbReference type="InterPro" id="IPR029485">
    <property type="entry name" value="CAT_C"/>
</dbReference>
<feature type="transmembrane region" description="Helical" evidence="11">
    <location>
        <begin position="333"/>
        <end position="355"/>
    </location>
</feature>
<sequence length="770" mass="83164">MGIFSDTEKNGCGARENSSDCSLRNLVRRKQVDSKHTRSSPSSGNVQHQLAKALTAPHLIAIGVGATIGSGVYILVGTVAREHSGPGLTLSFLIAGVAAGLSAFCYAELASRCPSAGSAYHYSYICIGEVFAWLIGWALMLEYTIGASAVARGISPNLALLFGSPDSLPSFLARQTIPGFNIVVDPCAAILVIVVTGLLCLGIKESALVQGVVTSVNTCALIFIIVVGGYLGFKTGWCGYGLPTGYFPFGAQGMLAGASTVFFAYTGFDSVTSTAEEVKNPEKDLPMGIGIALSICCTLYMLVSTVIVGLVPYYSMDPDTPISSAFASHGIRWAAYVITIGSCTALCSSLMGSLLPQSRILMAMARDGLLPSLFSDVNKSTQVPVKSTIVTGLVSTVLAFFMDVEQLSGMVSLGTLVAYTMVAISVLILRYVPPNKVPVPSSFQEAIDSVSLRHAISYSCEDVCNENTTVYAITTVKSPLLFRRETTVKYLFVNKKNRRKIAGWAIMVTCVGVIVLTSATSSSTLCSTLRYTLCGFGIALLFCGLILLTCIDQDDARHDFGHGGGFICPFVPLLPVACILINVYLLVNLSGGTWARVTIWWALALVVYFLYGRKHSALRHAVYVPSSHVDEIYQTSTNSISGSAASTEVAEEVRERERESDHAMSNMATSEVTGNGDFCSCQKRAVMKTSWTDHNPGRRYAACEKTRGNGGCNYFSWIDPPMCPRSRQIIPTLLKRVNRLEDELATRKSREKWLWGMMVLSWLIMFFVKW</sequence>
<dbReference type="InterPro" id="IPR002293">
    <property type="entry name" value="AA/rel_permease1"/>
</dbReference>
<dbReference type="PANTHER" id="PTHR43243:SF4">
    <property type="entry name" value="CATIONIC AMINO ACID TRANSPORTER 4"/>
    <property type="match status" value="1"/>
</dbReference>
<keyword evidence="7" id="KW-0862">Zinc</keyword>
<reference evidence="13" key="1">
    <citation type="submission" date="2019-12" db="EMBL/GenBank/DDBJ databases">
        <authorList>
            <person name="Scholes J."/>
        </authorList>
    </citation>
    <scope>NUCLEOTIDE SEQUENCE</scope>
</reference>
<evidence type="ECO:0000256" key="2">
    <source>
        <dbReference type="ARBA" id="ARBA00008572"/>
    </source>
</evidence>
<feature type="transmembrane region" description="Helical" evidence="11">
    <location>
        <begin position="407"/>
        <end position="429"/>
    </location>
</feature>
<dbReference type="FunFam" id="1.20.1740.10:FF:000010">
    <property type="entry name" value="probable cationic amino acid transporter"/>
    <property type="match status" value="1"/>
</dbReference>
<dbReference type="Proteomes" id="UP001153555">
    <property type="component" value="Unassembled WGS sequence"/>
</dbReference>
<evidence type="ECO:0000256" key="1">
    <source>
        <dbReference type="ARBA" id="ARBA00004141"/>
    </source>
</evidence>
<dbReference type="Gene3D" id="1.20.1740.10">
    <property type="entry name" value="Amino acid/polyamine transporter I"/>
    <property type="match status" value="2"/>
</dbReference>